<evidence type="ECO:0000259" key="1">
    <source>
        <dbReference type="Pfam" id="PF13946"/>
    </source>
</evidence>
<dbReference type="EMBL" id="JBANFI010000002">
    <property type="protein sequence ID" value="MFK7160087.1"/>
    <property type="molecule type" value="Genomic_DNA"/>
</dbReference>
<dbReference type="RefSeq" id="WP_405337229.1">
    <property type="nucleotide sequence ID" value="NZ_JBANFI010000002.1"/>
</dbReference>
<keyword evidence="3" id="KW-1185">Reference proteome</keyword>
<comment type="caution">
    <text evidence="2">The sequence shown here is derived from an EMBL/GenBank/DDBJ whole genome shotgun (WGS) entry which is preliminary data.</text>
</comment>
<evidence type="ECO:0000313" key="3">
    <source>
        <dbReference type="Proteomes" id="UP001621714"/>
    </source>
</evidence>
<gene>
    <name evidence="2" type="ORF">V6U78_03440</name>
</gene>
<organism evidence="2 3">
    <name type="scientific">Marinospirillum alkalitolerans</name>
    <dbReference type="NCBI Taxonomy" id="3123374"/>
    <lineage>
        <taxon>Bacteria</taxon>
        <taxon>Pseudomonadati</taxon>
        <taxon>Pseudomonadota</taxon>
        <taxon>Gammaproteobacteria</taxon>
        <taxon>Oceanospirillales</taxon>
        <taxon>Oceanospirillaceae</taxon>
        <taxon>Marinospirillum</taxon>
    </lineage>
</organism>
<name>A0ABW8PUX7_9GAMM</name>
<accession>A0ABW8PUX7</accession>
<dbReference type="Pfam" id="PF13946">
    <property type="entry name" value="DUF4214"/>
    <property type="match status" value="1"/>
</dbReference>
<feature type="domain" description="DUF4214" evidence="1">
    <location>
        <begin position="74"/>
        <end position="125"/>
    </location>
</feature>
<sequence>MASKGSLLPAFCSNKLINLLAMLMENRNMSFNTEELYVLRSHLALGQTPTQADLEAAAEFSNIRAFARDLVAGNTQSDEDFVSSLYENLLDRTPAAEEVQWWAEQMDQGLRSLTKAQILLAFQDAAASEEGGVANAKVEALGLESIDLEFGSTGPVDPIDPIDPVEFNINIADASSAQNNTWSIGREAIDAGQATLSNQYTISLKNQLNDAGLTPVASGNPEEVYNAYFLSPLLSNIQSSTTQSELVLEVIDRHAETSADALKFMAIQSFNFFYNGENIVVSSEAILNASTYEELRAAIEAALVADGRGDEFTVRLGSDFERQQTDPNTQEFTGERLVGQQIVIEATGDGEIVRGGFETGAKPNANQNIDVAARMDDSAETTVSTALISTNIELQNIGYGSQGAGLNVSGQSQSNKAIQEFKIDAQAHSLASLGVWLKSLSSNPFRDPTHQGLERVELTGSAPYFHVGNQGGENVVRGNGGIVDVREFAAGNFGGNIQLDATITSNIIDRDFNRVDTDNNPARDNTPAEYNLGRGDDRLLIDVAVEALAHEDFALNINTGAGNDYVHLRLTEVGGLNQNGNQFANHQMLNNITIEARSGNNTIHTEGAGNATIITGGGRDTIMTDNSAAKATWVYNAANTQSDDLLGQNLAPQLFYGAQLRVTFAPGESAAFGQAGFESVVNIPTADGFYGNQSHVNQAIKKAINEDDVLSKLLVAKDGPNNTLIIESKIDGEMQQDSISFDIVHANADSQDDAGYLSQTQINALTAKLREIDGDSTATYTRAEIQARLDAAAVADSPAGANTGDNPFAALPDVAETTPGVAEVLAVQTFDFTANAAQTVDETGTITITIDGRVFTATSDAGGATVASLLEQFNNVTLGSYTATVAGNVVSITQTAGNGRPVGAGVVADGVIYTGTFDPAETVVVADGTGASVVGVEADAEVQTLTFAAATANGTLRVAGQDVEVEAGDTAAVVAGKVKAVLDAAVADLDGITADTQIVVAGNTLVITFDEDAGDVADITVSQVGAGGSFGANSNANTDNVINAGAGNDVIILSTSTNAEEVIQITGTNNGYNTIVNFQDGNAAGADQLDFTAYLTTRVPGQDSTSLVSSSLESIGLSANIAANKVTVIDFNTNADDNETFDRLTANVLRNALNDEDGFGGLNEDLLTGFDKGDFRGDSYKAVIMVQNELNQGEYKAFEVTVGLDNDGDATATSVNLIGTYDFGSELTLVDANITGFVA</sequence>
<evidence type="ECO:0000313" key="2">
    <source>
        <dbReference type="EMBL" id="MFK7160087.1"/>
    </source>
</evidence>
<dbReference type="InterPro" id="IPR025282">
    <property type="entry name" value="DUF4214"/>
</dbReference>
<dbReference type="Proteomes" id="UP001621714">
    <property type="component" value="Unassembled WGS sequence"/>
</dbReference>
<reference evidence="2 3" key="1">
    <citation type="submission" date="2024-02" db="EMBL/GenBank/DDBJ databases">
        <title>Marinospirillum sp. MEB 164 isolated from Lonar lake sediment.</title>
        <authorList>
            <person name="Joshi A."/>
            <person name="Thite S."/>
        </authorList>
    </citation>
    <scope>NUCLEOTIDE SEQUENCE [LARGE SCALE GENOMIC DNA]</scope>
    <source>
        <strain evidence="2 3">MEB164</strain>
    </source>
</reference>
<proteinExistence type="predicted"/>
<protein>
    <submittedName>
        <fullName evidence="2">DUF4214 domain-containing protein</fullName>
    </submittedName>
</protein>